<dbReference type="GO" id="GO:0022857">
    <property type="term" value="F:transmembrane transporter activity"/>
    <property type="evidence" value="ECO:0007669"/>
    <property type="project" value="InterPro"/>
</dbReference>
<feature type="transmembrane region" description="Helical" evidence="4">
    <location>
        <begin position="273"/>
        <end position="292"/>
    </location>
</feature>
<evidence type="ECO:0000256" key="4">
    <source>
        <dbReference type="SAM" id="Phobius"/>
    </source>
</evidence>
<evidence type="ECO:0000256" key="2">
    <source>
        <dbReference type="ARBA" id="ARBA00022989"/>
    </source>
</evidence>
<feature type="transmembrane region" description="Helical" evidence="4">
    <location>
        <begin position="363"/>
        <end position="383"/>
    </location>
</feature>
<evidence type="ECO:0000313" key="6">
    <source>
        <dbReference type="Proteomes" id="UP000239388"/>
    </source>
</evidence>
<dbReference type="EMBL" id="PUIB01000023">
    <property type="protein sequence ID" value="PQO29076.1"/>
    <property type="molecule type" value="Genomic_DNA"/>
</dbReference>
<protein>
    <submittedName>
        <fullName evidence="5">MFS transporter</fullName>
    </submittedName>
</protein>
<proteinExistence type="predicted"/>
<comment type="caution">
    <text evidence="5">The sequence shown here is derived from an EMBL/GenBank/DDBJ whole genome shotgun (WGS) entry which is preliminary data.</text>
</comment>
<gene>
    <name evidence="5" type="ORF">C5Y98_23000</name>
</gene>
<dbReference type="Proteomes" id="UP000239388">
    <property type="component" value="Unassembled WGS sequence"/>
</dbReference>
<feature type="transmembrane region" description="Helical" evidence="4">
    <location>
        <begin position="220"/>
        <end position="244"/>
    </location>
</feature>
<sequence>MSYSEIGLLMGFQHLITVLLEFPSGILADWWGRRSATALCFVFYAISFAGFAATDFRGSVPLFAWFGGCLTFFALGEALRTGSHKAIMLDYLDSTGQENLATQVIGRTRAVSKYSSGIAAVCGGVLLTWTRDYAWLFYLSSASAVGGFLLMLTYPRELEGDVYRERQSNSGSSDTPKEKALSWMWGQPGFFPLLMQSILFESQTKITLKYFTQPFLKVGLNLFGVSIIAPLGVTGLAASGALWVGLSEFARDSLGGFGARLSPRFEERTNNRFVALNRIFAAGFVAILLLALCNWNLRWGLFPGLFLLFALTILQNLRRPIFVSTLNTQMAKKQRASVLSLESFVRAVTVAALLPLIGLAADAFGLVAAWAICSAILALGFLFQLNGESLTETANNVSQKSSDPAKFEIRK</sequence>
<keyword evidence="1 4" id="KW-0812">Transmembrane</keyword>
<evidence type="ECO:0000256" key="3">
    <source>
        <dbReference type="ARBA" id="ARBA00023136"/>
    </source>
</evidence>
<feature type="transmembrane region" description="Helical" evidence="4">
    <location>
        <begin position="338"/>
        <end position="357"/>
    </location>
</feature>
<dbReference type="InterPro" id="IPR036259">
    <property type="entry name" value="MFS_trans_sf"/>
</dbReference>
<dbReference type="CDD" id="cd06174">
    <property type="entry name" value="MFS"/>
    <property type="match status" value="1"/>
</dbReference>
<dbReference type="AlphaFoldDB" id="A0A2S8FA77"/>
<feature type="transmembrane region" description="Helical" evidence="4">
    <location>
        <begin position="298"/>
        <end position="317"/>
    </location>
</feature>
<dbReference type="PANTHER" id="PTHR23530:SF1">
    <property type="entry name" value="PERMEASE, MAJOR FACILITATOR SUPERFAMILY-RELATED"/>
    <property type="match status" value="1"/>
</dbReference>
<evidence type="ECO:0000313" key="5">
    <source>
        <dbReference type="EMBL" id="PQO29076.1"/>
    </source>
</evidence>
<dbReference type="InterPro" id="IPR053160">
    <property type="entry name" value="MFS_DHA3_Transporter"/>
</dbReference>
<keyword evidence="3 4" id="KW-0472">Membrane</keyword>
<dbReference type="Gene3D" id="1.20.1250.20">
    <property type="entry name" value="MFS general substrate transporter like domains"/>
    <property type="match status" value="1"/>
</dbReference>
<dbReference type="Pfam" id="PF07690">
    <property type="entry name" value="MFS_1"/>
    <property type="match status" value="1"/>
</dbReference>
<dbReference type="SUPFAM" id="SSF103473">
    <property type="entry name" value="MFS general substrate transporter"/>
    <property type="match status" value="1"/>
</dbReference>
<keyword evidence="2 4" id="KW-1133">Transmembrane helix</keyword>
<dbReference type="InterPro" id="IPR011701">
    <property type="entry name" value="MFS"/>
</dbReference>
<name>A0A2S8FA77_9BACT</name>
<feature type="transmembrane region" description="Helical" evidence="4">
    <location>
        <begin position="35"/>
        <end position="54"/>
    </location>
</feature>
<accession>A0A2S8FA77</accession>
<dbReference type="PANTHER" id="PTHR23530">
    <property type="entry name" value="TRANSPORT PROTEIN-RELATED"/>
    <property type="match status" value="1"/>
</dbReference>
<dbReference type="OrthoDB" id="9816124at2"/>
<organism evidence="5 6">
    <name type="scientific">Blastopirellula marina</name>
    <dbReference type="NCBI Taxonomy" id="124"/>
    <lineage>
        <taxon>Bacteria</taxon>
        <taxon>Pseudomonadati</taxon>
        <taxon>Planctomycetota</taxon>
        <taxon>Planctomycetia</taxon>
        <taxon>Pirellulales</taxon>
        <taxon>Pirellulaceae</taxon>
        <taxon>Blastopirellula</taxon>
    </lineage>
</organism>
<feature type="transmembrane region" description="Helical" evidence="4">
    <location>
        <begin position="6"/>
        <end position="28"/>
    </location>
</feature>
<feature type="transmembrane region" description="Helical" evidence="4">
    <location>
        <begin position="135"/>
        <end position="154"/>
    </location>
</feature>
<feature type="transmembrane region" description="Helical" evidence="4">
    <location>
        <begin position="60"/>
        <end position="79"/>
    </location>
</feature>
<reference evidence="5 6" key="1">
    <citation type="submission" date="2018-02" db="EMBL/GenBank/DDBJ databases">
        <title>Comparative genomes isolates from brazilian mangrove.</title>
        <authorList>
            <person name="Araujo J.E."/>
            <person name="Taketani R.G."/>
            <person name="Silva M.C.P."/>
            <person name="Loureco M.V."/>
            <person name="Andreote F.D."/>
        </authorList>
    </citation>
    <scope>NUCLEOTIDE SEQUENCE [LARGE SCALE GENOMIC DNA]</scope>
    <source>
        <strain evidence="5 6">NAP PRIS-MGV</strain>
    </source>
</reference>
<evidence type="ECO:0000256" key="1">
    <source>
        <dbReference type="ARBA" id="ARBA00022692"/>
    </source>
</evidence>